<feature type="domain" description="DUF7722" evidence="1">
    <location>
        <begin position="52"/>
        <end position="97"/>
    </location>
</feature>
<dbReference type="Proteomes" id="UP000639772">
    <property type="component" value="Chromosome 3"/>
</dbReference>
<protein>
    <recommendedName>
        <fullName evidence="1">DUF7722 domain-containing protein</fullName>
    </recommendedName>
</protein>
<dbReference type="EMBL" id="JADCNM010000003">
    <property type="protein sequence ID" value="KAG0490734.1"/>
    <property type="molecule type" value="Genomic_DNA"/>
</dbReference>
<organism evidence="2 3">
    <name type="scientific">Vanilla planifolia</name>
    <name type="common">Vanilla</name>
    <dbReference type="NCBI Taxonomy" id="51239"/>
    <lineage>
        <taxon>Eukaryota</taxon>
        <taxon>Viridiplantae</taxon>
        <taxon>Streptophyta</taxon>
        <taxon>Embryophyta</taxon>
        <taxon>Tracheophyta</taxon>
        <taxon>Spermatophyta</taxon>
        <taxon>Magnoliopsida</taxon>
        <taxon>Liliopsida</taxon>
        <taxon>Asparagales</taxon>
        <taxon>Orchidaceae</taxon>
        <taxon>Vanilloideae</taxon>
        <taxon>Vanilleae</taxon>
        <taxon>Vanilla</taxon>
    </lineage>
</organism>
<sequence>MALRWFLQAATAMIIDKPSDDHVDPTMKKKKTEDLVKVKNVRYEGFRMPLHYPRYKKEDYERMDECKLDMLLREYGLEVEAPLEEKKSFAMGAFLWPNQS</sequence>
<reference evidence="2 3" key="1">
    <citation type="journal article" date="2020" name="Nat. Food">
        <title>A phased Vanilla planifolia genome enables genetic improvement of flavour and production.</title>
        <authorList>
            <person name="Hasing T."/>
            <person name="Tang H."/>
            <person name="Brym M."/>
            <person name="Khazi F."/>
            <person name="Huang T."/>
            <person name="Chambers A.H."/>
        </authorList>
    </citation>
    <scope>NUCLEOTIDE SEQUENCE [LARGE SCALE GENOMIC DNA]</scope>
    <source>
        <tissue evidence="2">Leaf</tissue>
    </source>
</reference>
<evidence type="ECO:0000313" key="2">
    <source>
        <dbReference type="EMBL" id="KAG0490734.1"/>
    </source>
</evidence>
<evidence type="ECO:0000313" key="3">
    <source>
        <dbReference type="Proteomes" id="UP000639772"/>
    </source>
</evidence>
<name>A0A835V7V3_VANPL</name>
<comment type="caution">
    <text evidence="2">The sequence shown here is derived from an EMBL/GenBank/DDBJ whole genome shotgun (WGS) entry which is preliminary data.</text>
</comment>
<dbReference type="PANTHER" id="PTHR33513:SF21">
    <property type="entry name" value="JMJN DOMAIN-CONTAINING PROTEIN"/>
    <property type="match status" value="1"/>
</dbReference>
<gene>
    <name evidence="2" type="ORF">HPP92_007597</name>
</gene>
<dbReference type="OrthoDB" id="1932905at2759"/>
<dbReference type="InterPro" id="IPR056139">
    <property type="entry name" value="DUF7722"/>
</dbReference>
<dbReference type="Pfam" id="PF24847">
    <property type="entry name" value="DUF7722"/>
    <property type="match status" value="1"/>
</dbReference>
<accession>A0A835V7V3</accession>
<dbReference type="PANTHER" id="PTHR33513">
    <property type="entry name" value="OS06G0523300 PROTEIN"/>
    <property type="match status" value="1"/>
</dbReference>
<dbReference type="AlphaFoldDB" id="A0A835V7V3"/>
<proteinExistence type="predicted"/>
<evidence type="ECO:0000259" key="1">
    <source>
        <dbReference type="Pfam" id="PF24847"/>
    </source>
</evidence>